<dbReference type="InterPro" id="IPR034572">
    <property type="entry name" value="MCD1"/>
</dbReference>
<dbReference type="PANTHER" id="PTHR36317">
    <property type="entry name" value="PROTEIN MULTIPLE CHLOROPLAST DIVISION SITE 1"/>
    <property type="match status" value="1"/>
</dbReference>
<evidence type="ECO:0000256" key="1">
    <source>
        <dbReference type="PROSITE-ProRule" id="PRU00175"/>
    </source>
</evidence>
<dbReference type="Gene3D" id="3.30.40.10">
    <property type="entry name" value="Zinc/RING finger domain, C3HC4 (zinc finger)"/>
    <property type="match status" value="1"/>
</dbReference>
<feature type="compositionally biased region" description="Polar residues" evidence="2">
    <location>
        <begin position="548"/>
        <end position="580"/>
    </location>
</feature>
<dbReference type="CDD" id="cd16461">
    <property type="entry name" value="RING-H2_EL5-like"/>
    <property type="match status" value="1"/>
</dbReference>
<organism evidence="5 6">
    <name type="scientific">Phaseolus coccineus</name>
    <name type="common">Scarlet runner bean</name>
    <name type="synonym">Phaseolus multiflorus</name>
    <dbReference type="NCBI Taxonomy" id="3886"/>
    <lineage>
        <taxon>Eukaryota</taxon>
        <taxon>Viridiplantae</taxon>
        <taxon>Streptophyta</taxon>
        <taxon>Embryophyta</taxon>
        <taxon>Tracheophyta</taxon>
        <taxon>Spermatophyta</taxon>
        <taxon>Magnoliopsida</taxon>
        <taxon>eudicotyledons</taxon>
        <taxon>Gunneridae</taxon>
        <taxon>Pentapetalae</taxon>
        <taxon>rosids</taxon>
        <taxon>fabids</taxon>
        <taxon>Fabales</taxon>
        <taxon>Fabaceae</taxon>
        <taxon>Papilionoideae</taxon>
        <taxon>50 kb inversion clade</taxon>
        <taxon>NPAAA clade</taxon>
        <taxon>indigoferoid/millettioid clade</taxon>
        <taxon>Phaseoleae</taxon>
        <taxon>Phaseolus</taxon>
    </lineage>
</organism>
<protein>
    <recommendedName>
        <fullName evidence="4">RING-type domain-containing protein</fullName>
    </recommendedName>
</protein>
<reference evidence="5 6" key="1">
    <citation type="submission" date="2024-01" db="EMBL/GenBank/DDBJ databases">
        <title>The genomes of 5 underutilized Papilionoideae crops provide insights into root nodulation and disease resistanc.</title>
        <authorList>
            <person name="Jiang F."/>
        </authorList>
    </citation>
    <scope>NUCLEOTIDE SEQUENCE [LARGE SCALE GENOMIC DNA]</scope>
    <source>
        <strain evidence="5">JINMINGXINNONG_FW02</strain>
        <tissue evidence="5">Leaves</tissue>
    </source>
</reference>
<keyword evidence="3" id="KW-0812">Transmembrane</keyword>
<gene>
    <name evidence="5" type="ORF">VNO80_17568</name>
</gene>
<dbReference type="SUPFAM" id="SSF57850">
    <property type="entry name" value="RING/U-box"/>
    <property type="match status" value="1"/>
</dbReference>
<proteinExistence type="predicted"/>
<dbReference type="InterPro" id="IPR013083">
    <property type="entry name" value="Znf_RING/FYVE/PHD"/>
</dbReference>
<keyword evidence="3" id="KW-0472">Membrane</keyword>
<keyword evidence="1" id="KW-0862">Zinc</keyword>
<feature type="transmembrane region" description="Helical" evidence="3">
    <location>
        <begin position="303"/>
        <end position="321"/>
    </location>
</feature>
<dbReference type="SMART" id="SM00184">
    <property type="entry name" value="RING"/>
    <property type="match status" value="1"/>
</dbReference>
<name>A0AAN9MCI8_PHACN</name>
<keyword evidence="1" id="KW-0479">Metal-binding</keyword>
<evidence type="ECO:0000256" key="2">
    <source>
        <dbReference type="SAM" id="MobiDB-lite"/>
    </source>
</evidence>
<dbReference type="GO" id="GO:0010020">
    <property type="term" value="P:chloroplast fission"/>
    <property type="evidence" value="ECO:0007669"/>
    <property type="project" value="InterPro"/>
</dbReference>
<dbReference type="PROSITE" id="PS50089">
    <property type="entry name" value="ZF_RING_2"/>
    <property type="match status" value="1"/>
</dbReference>
<feature type="transmembrane region" description="Helical" evidence="3">
    <location>
        <begin position="24"/>
        <end position="45"/>
    </location>
</feature>
<comment type="caution">
    <text evidence="5">The sequence shown here is derived from an EMBL/GenBank/DDBJ whole genome shotgun (WGS) entry which is preliminary data.</text>
</comment>
<dbReference type="EMBL" id="JAYMYR010000007">
    <property type="protein sequence ID" value="KAK7352150.1"/>
    <property type="molecule type" value="Genomic_DNA"/>
</dbReference>
<evidence type="ECO:0000256" key="3">
    <source>
        <dbReference type="SAM" id="Phobius"/>
    </source>
</evidence>
<keyword evidence="3" id="KW-1133">Transmembrane helix</keyword>
<sequence>MTRPFRYLGELKSSNESAVVDSDFVVILAALLCALICVLGLVAVARCGCLRRLRFSSASTPQPPPAAANKGVKKKVLRSLPKLTANAESAVKFADCAICLSEFAAGDEIRVLPQCGHGFHVSCIDAWLRSHSSCPSCRQILVVSRCDKCGGIPAPSSSSSAPPPQPESEARFKVREDNGNSYTYGVEFNFFIPCSVGEEDREREWKLRAAIELAATTTMASVWTLQFRSLSLRPCSFSSTTTNNSIITTTNRIVIRNGISNWRSRTQQLKHDSINSISKFYHQLVNSVTIPSFLLNRSGGNNFSIWICVALVVLVGALRVVSRKRERPGSVADLVRRGQLKSDRRGISRPLKYEDPFNNPFVKVGKSKSTVEMCGKVYRLAPVTLTQEEQATHQRRRLRAYQWKRPTIFLREGDSVPPDVDPDTVRWIPANHPFATTVTDLDEDLAQNNVYQKHGVPFRIQAEHEALQKKLEALQNDQKLNKLAIDPINAKEFERPFNSHARLNDQAEKSTVNNQEQKINKLVIDPINATEFERPFNSHTKLNDQAEKSSVNNQVSDSESPSIGSDPNHLESTSSEDPTL</sequence>
<dbReference type="GO" id="GO:0008270">
    <property type="term" value="F:zinc ion binding"/>
    <property type="evidence" value="ECO:0007669"/>
    <property type="project" value="UniProtKB-KW"/>
</dbReference>
<evidence type="ECO:0000313" key="6">
    <source>
        <dbReference type="Proteomes" id="UP001374584"/>
    </source>
</evidence>
<dbReference type="Pfam" id="PF13639">
    <property type="entry name" value="zf-RING_2"/>
    <property type="match status" value="1"/>
</dbReference>
<feature type="domain" description="RING-type" evidence="4">
    <location>
        <begin position="96"/>
        <end position="138"/>
    </location>
</feature>
<accession>A0AAN9MCI8</accession>
<dbReference type="PANTHER" id="PTHR36317:SF1">
    <property type="entry name" value="PROTEIN MULTIPLE CHLOROPLAST DIVISION SITE 1"/>
    <property type="match status" value="1"/>
</dbReference>
<evidence type="ECO:0000313" key="5">
    <source>
        <dbReference type="EMBL" id="KAK7352150.1"/>
    </source>
</evidence>
<dbReference type="InterPro" id="IPR001841">
    <property type="entry name" value="Znf_RING"/>
</dbReference>
<evidence type="ECO:0000259" key="4">
    <source>
        <dbReference type="PROSITE" id="PS50089"/>
    </source>
</evidence>
<dbReference type="GO" id="GO:0009706">
    <property type="term" value="C:chloroplast inner membrane"/>
    <property type="evidence" value="ECO:0007669"/>
    <property type="project" value="TreeGrafter"/>
</dbReference>
<dbReference type="AlphaFoldDB" id="A0AAN9MCI8"/>
<dbReference type="Proteomes" id="UP001374584">
    <property type="component" value="Unassembled WGS sequence"/>
</dbReference>
<feature type="region of interest" description="Disordered" evidence="2">
    <location>
        <begin position="538"/>
        <end position="580"/>
    </location>
</feature>
<keyword evidence="6" id="KW-1185">Reference proteome</keyword>
<feature type="compositionally biased region" description="Basic and acidic residues" evidence="2">
    <location>
        <begin position="538"/>
        <end position="547"/>
    </location>
</feature>
<keyword evidence="1" id="KW-0863">Zinc-finger</keyword>